<protein>
    <submittedName>
        <fullName evidence="4">Tetratricopeptide repeat-containing protein</fullName>
    </submittedName>
</protein>
<dbReference type="AlphaFoldDB" id="A0A1H2TSV3"/>
<name>A0A1H2TSV3_9PROT</name>
<evidence type="ECO:0000313" key="4">
    <source>
        <dbReference type="EMBL" id="SDW46952.1"/>
    </source>
</evidence>
<accession>A0A1H2TSV3</accession>
<dbReference type="InterPro" id="IPR051012">
    <property type="entry name" value="CellSynth/LPSAsmb/PSIAsmb"/>
</dbReference>
<dbReference type="PANTHER" id="PTHR45586">
    <property type="entry name" value="TPR REPEAT-CONTAINING PROTEIN PA4667"/>
    <property type="match status" value="1"/>
</dbReference>
<feature type="repeat" description="TPR" evidence="3">
    <location>
        <begin position="494"/>
        <end position="527"/>
    </location>
</feature>
<evidence type="ECO:0000256" key="2">
    <source>
        <dbReference type="ARBA" id="ARBA00022803"/>
    </source>
</evidence>
<proteinExistence type="predicted"/>
<evidence type="ECO:0000313" key="5">
    <source>
        <dbReference type="Proteomes" id="UP000183454"/>
    </source>
</evidence>
<dbReference type="EMBL" id="FNNH01000012">
    <property type="protein sequence ID" value="SDW46952.1"/>
    <property type="molecule type" value="Genomic_DNA"/>
</dbReference>
<dbReference type="PANTHER" id="PTHR45586:SF16">
    <property type="entry name" value="DOMAIN PROTEIN, PUTATIVE-RELATED"/>
    <property type="match status" value="1"/>
</dbReference>
<reference evidence="4 5" key="1">
    <citation type="submission" date="2016-10" db="EMBL/GenBank/DDBJ databases">
        <authorList>
            <person name="de Groot N.N."/>
        </authorList>
    </citation>
    <scope>NUCLEOTIDE SEQUENCE [LARGE SCALE GENOMIC DNA]</scope>
    <source>
        <strain evidence="4 5">Nm110</strain>
    </source>
</reference>
<gene>
    <name evidence="4" type="ORF">SAMN05421882_101254</name>
</gene>
<keyword evidence="2 3" id="KW-0802">TPR repeat</keyword>
<organism evidence="4 5">
    <name type="scientific">Nitrosomonas communis</name>
    <dbReference type="NCBI Taxonomy" id="44574"/>
    <lineage>
        <taxon>Bacteria</taxon>
        <taxon>Pseudomonadati</taxon>
        <taxon>Pseudomonadota</taxon>
        <taxon>Betaproteobacteria</taxon>
        <taxon>Nitrosomonadales</taxon>
        <taxon>Nitrosomonadaceae</taxon>
        <taxon>Nitrosomonas</taxon>
    </lineage>
</organism>
<dbReference type="PROSITE" id="PS51257">
    <property type="entry name" value="PROKAR_LIPOPROTEIN"/>
    <property type="match status" value="1"/>
</dbReference>
<feature type="repeat" description="TPR" evidence="3">
    <location>
        <begin position="288"/>
        <end position="321"/>
    </location>
</feature>
<dbReference type="Gene3D" id="1.25.40.10">
    <property type="entry name" value="Tetratricopeptide repeat domain"/>
    <property type="match status" value="2"/>
</dbReference>
<dbReference type="Proteomes" id="UP000183454">
    <property type="component" value="Unassembled WGS sequence"/>
</dbReference>
<keyword evidence="1" id="KW-0677">Repeat</keyword>
<dbReference type="PROSITE" id="PS50005">
    <property type="entry name" value="TPR"/>
    <property type="match status" value="2"/>
</dbReference>
<dbReference type="SMART" id="SM00028">
    <property type="entry name" value="TPR"/>
    <property type="match status" value="8"/>
</dbReference>
<sequence>MNFRMHWILFLLGLAGCTQIPKVGNSQAEELASQNQQGQLRLPHQELTSELLFDFLLAETALQRDNLAVAVERYSKLAKETRDPRIAERATEVALRARQPDEAEKAVALWIELEPDSINARQAAAALFVSTGKLDKARPHLVKLLSSDKETVDKAFMHLSRLLSRHDDNKAVLKLLQQLAIPYSDLPEAHFAISQAAWNANQLDLALDEMKKALALRPDWEIAAIHQGRILQKMANAEAMNFYENYLAKYPKANDMRIAYVRMLMADKNFLSARDQFQKLMTENPFNADIALAVGLLSLELNDFDSAEANFKKALELGYEDANNLHFNLARIYEVTQRPDAALKAYQQVSGGERYLPAQIRIAVLLLKEEGINRARQHLHQLTPENEQQRAQLVLAEAQLLREVNAHYEVFKLLDKNLEKTPDQPELLYDRALAADKIGKFDIVEKDLRRLIELKPDNAHAYNALGYSLAERGLRLPEALALIKKAVELSPEDPYIMDSLGWVYYRMGNFREGLNYLNLAFTTRPDPEIAAHLGEVLWVKGAKEDAEKVWRSALEAHPDNEILLDTMKRLMQ</sequence>
<dbReference type="InterPro" id="IPR019734">
    <property type="entry name" value="TPR_rpt"/>
</dbReference>
<dbReference type="Pfam" id="PF13181">
    <property type="entry name" value="TPR_8"/>
    <property type="match status" value="1"/>
</dbReference>
<dbReference type="SUPFAM" id="SSF48452">
    <property type="entry name" value="TPR-like"/>
    <property type="match status" value="2"/>
</dbReference>
<evidence type="ECO:0000256" key="3">
    <source>
        <dbReference type="PROSITE-ProRule" id="PRU00339"/>
    </source>
</evidence>
<dbReference type="Pfam" id="PF13432">
    <property type="entry name" value="TPR_16"/>
    <property type="match status" value="3"/>
</dbReference>
<dbReference type="InterPro" id="IPR011990">
    <property type="entry name" value="TPR-like_helical_dom_sf"/>
</dbReference>
<evidence type="ECO:0000256" key="1">
    <source>
        <dbReference type="ARBA" id="ARBA00022737"/>
    </source>
</evidence>